<organism evidence="1 2">
    <name type="scientific">Prorocentrum cordatum</name>
    <dbReference type="NCBI Taxonomy" id="2364126"/>
    <lineage>
        <taxon>Eukaryota</taxon>
        <taxon>Sar</taxon>
        <taxon>Alveolata</taxon>
        <taxon>Dinophyceae</taxon>
        <taxon>Prorocentrales</taxon>
        <taxon>Prorocentraceae</taxon>
        <taxon>Prorocentrum</taxon>
    </lineage>
</organism>
<reference evidence="1" key="1">
    <citation type="submission" date="2023-10" db="EMBL/GenBank/DDBJ databases">
        <authorList>
            <person name="Chen Y."/>
            <person name="Shah S."/>
            <person name="Dougan E. K."/>
            <person name="Thang M."/>
            <person name="Chan C."/>
        </authorList>
    </citation>
    <scope>NUCLEOTIDE SEQUENCE [LARGE SCALE GENOMIC DNA]</scope>
</reference>
<protein>
    <recommendedName>
        <fullName evidence="3">DNA (cytosine-5-)-methyltransferase</fullName>
    </recommendedName>
</protein>
<evidence type="ECO:0000313" key="1">
    <source>
        <dbReference type="EMBL" id="CAK0836479.1"/>
    </source>
</evidence>
<accession>A0ABN9SVF9</accession>
<dbReference type="SUPFAM" id="SSF53335">
    <property type="entry name" value="S-adenosyl-L-methionine-dependent methyltransferases"/>
    <property type="match status" value="1"/>
</dbReference>
<dbReference type="InterPro" id="IPR029063">
    <property type="entry name" value="SAM-dependent_MTases_sf"/>
</dbReference>
<keyword evidence="2" id="KW-1185">Reference proteome</keyword>
<comment type="caution">
    <text evidence="1">The sequence shown here is derived from an EMBL/GenBank/DDBJ whole genome shotgun (WGS) entry which is preliminary data.</text>
</comment>
<evidence type="ECO:0008006" key="3">
    <source>
        <dbReference type="Google" id="ProtNLM"/>
    </source>
</evidence>
<proteinExistence type="predicted"/>
<sequence length="167" mass="17848">MRDSFRGHAPEQASRRDVPLAGHFKGRYLLDLYAGTGGVARAVAQQGCNAHAYVRTHGLAEDMTCLKVLGRLDSAVSLGEVPGAALGPPCDASGAAADRGPHGSIQTVRAPWGSPEAQLATRQRVRLRRGTKISDVLCVFSAPCVVTEFRPFSSIPYIPEFDTLLSF</sequence>
<dbReference type="Proteomes" id="UP001189429">
    <property type="component" value="Unassembled WGS sequence"/>
</dbReference>
<name>A0ABN9SVF9_9DINO</name>
<gene>
    <name evidence="1" type="ORF">PCOR1329_LOCUS32948</name>
</gene>
<dbReference type="EMBL" id="CAUYUJ010013603">
    <property type="protein sequence ID" value="CAK0836479.1"/>
    <property type="molecule type" value="Genomic_DNA"/>
</dbReference>
<evidence type="ECO:0000313" key="2">
    <source>
        <dbReference type="Proteomes" id="UP001189429"/>
    </source>
</evidence>